<keyword evidence="3 8" id="KW-1003">Cell membrane</keyword>
<comment type="function">
    <text evidence="8">Claudins function as major constituents of the tight junction complexes that regulate the permeability of epithelia.</text>
</comment>
<keyword evidence="4 8" id="KW-0812">Transmembrane</keyword>
<dbReference type="GeneTree" id="ENSGT00940000154762"/>
<keyword evidence="7 8" id="KW-0472">Membrane</keyword>
<proteinExistence type="inferred from homology"/>
<keyword evidence="6 8" id="KW-1133">Transmembrane helix</keyword>
<name>A0A6P8EDX1_CLUHA</name>
<evidence type="ECO:0000256" key="3">
    <source>
        <dbReference type="ARBA" id="ARBA00022475"/>
    </source>
</evidence>
<dbReference type="GO" id="GO:0005923">
    <property type="term" value="C:bicellular tight junction"/>
    <property type="evidence" value="ECO:0007669"/>
    <property type="project" value="UniProtKB-SubCell"/>
</dbReference>
<dbReference type="CTD" id="81586"/>
<evidence type="ECO:0000256" key="7">
    <source>
        <dbReference type="ARBA" id="ARBA00023136"/>
    </source>
</evidence>
<gene>
    <name evidence="10 11" type="primary">cldng</name>
</gene>
<keyword evidence="9" id="KW-1185">Reference proteome</keyword>
<dbReference type="KEGG" id="char:105905446"/>
<feature type="transmembrane region" description="Helical" evidence="8">
    <location>
        <begin position="119"/>
        <end position="139"/>
    </location>
</feature>
<protein>
    <recommendedName>
        <fullName evidence="8">Claudin</fullName>
    </recommendedName>
</protein>
<evidence type="ECO:0000313" key="11">
    <source>
        <dbReference type="RefSeq" id="XP_031414133.1"/>
    </source>
</evidence>
<dbReference type="InterPro" id="IPR006187">
    <property type="entry name" value="Claudin"/>
</dbReference>
<comment type="similarity">
    <text evidence="1 8">Belongs to the claudin family.</text>
</comment>
<dbReference type="InterPro" id="IPR004031">
    <property type="entry name" value="PMP22/EMP/MP20/Claudin"/>
</dbReference>
<dbReference type="OrthoDB" id="8830244at2759"/>
<feature type="transmembrane region" description="Helical" evidence="8">
    <location>
        <begin position="7"/>
        <end position="29"/>
    </location>
</feature>
<comment type="subcellular location">
    <subcellularLocation>
        <location evidence="8">Cell junction</location>
        <location evidence="8">Tight junction</location>
    </subcellularLocation>
    <subcellularLocation>
        <location evidence="8">Cell membrane</location>
        <topology evidence="8">Multi-pass membrane protein</topology>
    </subcellularLocation>
</comment>
<organism evidence="9 11">
    <name type="scientific">Clupea harengus</name>
    <name type="common">Atlantic herring</name>
    <dbReference type="NCBI Taxonomy" id="7950"/>
    <lineage>
        <taxon>Eukaryota</taxon>
        <taxon>Metazoa</taxon>
        <taxon>Chordata</taxon>
        <taxon>Craniata</taxon>
        <taxon>Vertebrata</taxon>
        <taxon>Euteleostomi</taxon>
        <taxon>Actinopterygii</taxon>
        <taxon>Neopterygii</taxon>
        <taxon>Teleostei</taxon>
        <taxon>Clupei</taxon>
        <taxon>Clupeiformes</taxon>
        <taxon>Clupeoidei</taxon>
        <taxon>Clupeidae</taxon>
        <taxon>Clupea</taxon>
    </lineage>
</organism>
<evidence type="ECO:0000313" key="10">
    <source>
        <dbReference type="RefSeq" id="XP_012688904.2"/>
    </source>
</evidence>
<keyword evidence="2 8" id="KW-0796">Tight junction</keyword>
<dbReference type="GeneID" id="105905446"/>
<dbReference type="PRINTS" id="PR01077">
    <property type="entry name" value="CLAUDIN"/>
</dbReference>
<sequence>MSVGLQILGVALGMFGWLGAIVSCVLPLWRVTAFIGNNIVTAQVMWEGLWMNCVVQSTGQMQCKVYDSMLALPQELQASRAILVIAVLLSAVALLASLAGGKCTTCLEEGSGKARVATVAGALLVIGGLLCLIPPSWSAHQVIRDFYNPLVASSQKRELGAALFVCWGSAALLLIGGGLVCASCPLRSGAMGVGGNRYKLTSPTSGQSERLAYV</sequence>
<dbReference type="AlphaFoldDB" id="A0A6P8EDX1"/>
<evidence type="ECO:0000256" key="4">
    <source>
        <dbReference type="ARBA" id="ARBA00022692"/>
    </source>
</evidence>
<dbReference type="PANTHER" id="PTHR12002">
    <property type="entry name" value="CLAUDIN"/>
    <property type="match status" value="1"/>
</dbReference>
<dbReference type="GO" id="GO:0005198">
    <property type="term" value="F:structural molecule activity"/>
    <property type="evidence" value="ECO:0007669"/>
    <property type="project" value="InterPro"/>
</dbReference>
<evidence type="ECO:0000256" key="6">
    <source>
        <dbReference type="ARBA" id="ARBA00022989"/>
    </source>
</evidence>
<dbReference type="Proteomes" id="UP000515152">
    <property type="component" value="Chromosome 21"/>
</dbReference>
<dbReference type="RefSeq" id="XP_012688904.2">
    <property type="nucleotide sequence ID" value="XM_012833450.2"/>
</dbReference>
<feature type="transmembrane region" description="Helical" evidence="8">
    <location>
        <begin position="159"/>
        <end position="182"/>
    </location>
</feature>
<evidence type="ECO:0000256" key="8">
    <source>
        <dbReference type="RuleBase" id="RU060637"/>
    </source>
</evidence>
<keyword evidence="5 8" id="KW-0965">Cell junction</keyword>
<dbReference type="FunFam" id="1.20.140.150:FF:000001">
    <property type="entry name" value="Claudin"/>
    <property type="match status" value="1"/>
</dbReference>
<dbReference type="InterPro" id="IPR017974">
    <property type="entry name" value="Claudin_CS"/>
</dbReference>
<dbReference type="RefSeq" id="XP_031414133.1">
    <property type="nucleotide sequence ID" value="XM_031558273.2"/>
</dbReference>
<accession>A0A6P8EDX1</accession>
<evidence type="ECO:0000256" key="1">
    <source>
        <dbReference type="ARBA" id="ARBA00008295"/>
    </source>
</evidence>
<feature type="transmembrane region" description="Helical" evidence="8">
    <location>
        <begin position="78"/>
        <end position="98"/>
    </location>
</feature>
<dbReference type="Pfam" id="PF00822">
    <property type="entry name" value="PMP22_Claudin"/>
    <property type="match status" value="1"/>
</dbReference>
<dbReference type="Gene3D" id="1.20.140.150">
    <property type="match status" value="1"/>
</dbReference>
<dbReference type="PROSITE" id="PS01346">
    <property type="entry name" value="CLAUDIN"/>
    <property type="match status" value="1"/>
</dbReference>
<reference evidence="10 11" key="1">
    <citation type="submission" date="2025-04" db="UniProtKB">
        <authorList>
            <consortium name="RefSeq"/>
        </authorList>
    </citation>
    <scope>IDENTIFICATION</scope>
</reference>
<evidence type="ECO:0000256" key="5">
    <source>
        <dbReference type="ARBA" id="ARBA00022949"/>
    </source>
</evidence>
<evidence type="ECO:0000313" key="9">
    <source>
        <dbReference type="Proteomes" id="UP000515152"/>
    </source>
</evidence>
<evidence type="ECO:0000256" key="2">
    <source>
        <dbReference type="ARBA" id="ARBA00022427"/>
    </source>
</evidence>
<dbReference type="GO" id="GO:0005886">
    <property type="term" value="C:plasma membrane"/>
    <property type="evidence" value="ECO:0007669"/>
    <property type="project" value="UniProtKB-SubCell"/>
</dbReference>